<dbReference type="Pfam" id="PF01828">
    <property type="entry name" value="Peptidase_A4"/>
    <property type="match status" value="1"/>
</dbReference>
<keyword evidence="4" id="KW-1185">Reference proteome</keyword>
<dbReference type="GO" id="GO:0070007">
    <property type="term" value="F:glutamic-type endopeptidase activity"/>
    <property type="evidence" value="ECO:0007669"/>
    <property type="project" value="InterPro"/>
</dbReference>
<reference evidence="3 4" key="1">
    <citation type="journal article" date="2015" name="Sci. Rep.">
        <title>Chromosome-level genome map provides insights into diverse defense mechanisms in the medicinal fungus Ganoderma sinense.</title>
        <authorList>
            <person name="Zhu Y."/>
            <person name="Xu J."/>
            <person name="Sun C."/>
            <person name="Zhou S."/>
            <person name="Xu H."/>
            <person name="Nelson D.R."/>
            <person name="Qian J."/>
            <person name="Song J."/>
            <person name="Luo H."/>
            <person name="Xiang L."/>
            <person name="Li Y."/>
            <person name="Xu Z."/>
            <person name="Ji A."/>
            <person name="Wang L."/>
            <person name="Lu S."/>
            <person name="Hayward A."/>
            <person name="Sun W."/>
            <person name="Li X."/>
            <person name="Schwartz D.C."/>
            <person name="Wang Y."/>
            <person name="Chen S."/>
        </authorList>
    </citation>
    <scope>NUCLEOTIDE SEQUENCE [LARGE SCALE GENOMIC DNA]</scope>
    <source>
        <strain evidence="3 4">ZZ0214-1</strain>
    </source>
</reference>
<evidence type="ECO:0008006" key="5">
    <source>
        <dbReference type="Google" id="ProtNLM"/>
    </source>
</evidence>
<dbReference type="SUPFAM" id="SSF49899">
    <property type="entry name" value="Concanavalin A-like lectins/glucanases"/>
    <property type="match status" value="1"/>
</dbReference>
<evidence type="ECO:0000256" key="1">
    <source>
        <dbReference type="PIRSR" id="PIRSR600250-50"/>
    </source>
</evidence>
<dbReference type="InterPro" id="IPR038656">
    <property type="entry name" value="Peptidase_G1_sf"/>
</dbReference>
<dbReference type="CDD" id="cd13426">
    <property type="entry name" value="Peptidase_G1"/>
    <property type="match status" value="1"/>
</dbReference>
<organism evidence="3 4">
    <name type="scientific">Ganoderma sinense ZZ0214-1</name>
    <dbReference type="NCBI Taxonomy" id="1077348"/>
    <lineage>
        <taxon>Eukaryota</taxon>
        <taxon>Fungi</taxon>
        <taxon>Dikarya</taxon>
        <taxon>Basidiomycota</taxon>
        <taxon>Agaricomycotina</taxon>
        <taxon>Agaricomycetes</taxon>
        <taxon>Polyporales</taxon>
        <taxon>Polyporaceae</taxon>
        <taxon>Ganoderma</taxon>
    </lineage>
</organism>
<evidence type="ECO:0000256" key="2">
    <source>
        <dbReference type="SAM" id="SignalP"/>
    </source>
</evidence>
<sequence length="277" mass="28820">MFSAALFCQILLATAAFAIPSSKDSLAARIARRNAGLTHQSHPNQLVESPFPAEVTEVDAATNGTTAKVSYSGNWAGAVLSAKNATYKTVTGTFVVPHPKEPSGATGRHSAAAWVGIDGASCGKAILQTGLDITVNGSDVNYYAWYEWFPAPWTDFTGITFKAGDTVIVSVTATSKTSGKATVTNKSTGKSVSHTFTGQPDLCEEDAEWIVEDFSSGGKLVPFADFGKVEFTDATVTTLAGKTVGPAGATLVDLVHNKTVLTKASTGARSVTVSYVG</sequence>
<dbReference type="PANTHER" id="PTHR37536:SF1">
    <property type="entry name" value="ASPERGILLOPEPSIN, PUTAITVE (AFU_ORTHOLOGUE AFUA_7G01200)"/>
    <property type="match status" value="1"/>
</dbReference>
<feature type="active site" description="Proton acceptor" evidence="1">
    <location>
        <position position="212"/>
    </location>
</feature>
<comment type="caution">
    <text evidence="3">The sequence shown here is derived from an EMBL/GenBank/DDBJ whole genome shotgun (WGS) entry which is preliminary data.</text>
</comment>
<keyword evidence="2" id="KW-0732">Signal</keyword>
<name>A0A2G8SRW8_9APHY</name>
<dbReference type="EMBL" id="AYKW01000001">
    <property type="protein sequence ID" value="PIL36494.1"/>
    <property type="molecule type" value="Genomic_DNA"/>
</dbReference>
<dbReference type="Proteomes" id="UP000230002">
    <property type="component" value="Unassembled WGS sequence"/>
</dbReference>
<dbReference type="STRING" id="1077348.A0A2G8SRW8"/>
<gene>
    <name evidence="3" type="ORF">GSI_00183</name>
</gene>
<dbReference type="PRINTS" id="PR00977">
    <property type="entry name" value="SCYTLDPTASE"/>
</dbReference>
<dbReference type="InterPro" id="IPR000250">
    <property type="entry name" value="Peptidase_G1"/>
</dbReference>
<feature type="chain" id="PRO_5013970383" description="Aspergillopepsin" evidence="2">
    <location>
        <begin position="19"/>
        <end position="277"/>
    </location>
</feature>
<dbReference type="InterPro" id="IPR013320">
    <property type="entry name" value="ConA-like_dom_sf"/>
</dbReference>
<dbReference type="GO" id="GO:0006508">
    <property type="term" value="P:proteolysis"/>
    <property type="evidence" value="ECO:0007669"/>
    <property type="project" value="InterPro"/>
</dbReference>
<dbReference type="Gene3D" id="2.60.120.700">
    <property type="entry name" value="Peptidase G1"/>
    <property type="match status" value="1"/>
</dbReference>
<dbReference type="PANTHER" id="PTHR37536">
    <property type="entry name" value="PUTATIVE (AFU_ORTHOLOGUE AFUA_3G02970)-RELATED"/>
    <property type="match status" value="1"/>
</dbReference>
<evidence type="ECO:0000313" key="4">
    <source>
        <dbReference type="Proteomes" id="UP000230002"/>
    </source>
</evidence>
<feature type="signal peptide" evidence="2">
    <location>
        <begin position="1"/>
        <end position="18"/>
    </location>
</feature>
<proteinExistence type="predicted"/>
<accession>A0A2G8SRW8</accession>
<evidence type="ECO:0000313" key="3">
    <source>
        <dbReference type="EMBL" id="PIL36494.1"/>
    </source>
</evidence>
<dbReference type="AlphaFoldDB" id="A0A2G8SRW8"/>
<dbReference type="OrthoDB" id="2862635at2759"/>
<protein>
    <recommendedName>
        <fullName evidence="5">Aspergillopepsin</fullName>
    </recommendedName>
</protein>